<evidence type="ECO:0000256" key="2">
    <source>
        <dbReference type="ARBA" id="ARBA00022448"/>
    </source>
</evidence>
<feature type="transmembrane region" description="Helical" evidence="6">
    <location>
        <begin position="248"/>
        <end position="267"/>
    </location>
</feature>
<keyword evidence="4 6" id="KW-1133">Transmembrane helix</keyword>
<dbReference type="Proteomes" id="UP001312865">
    <property type="component" value="Unassembled WGS sequence"/>
</dbReference>
<comment type="subcellular location">
    <subcellularLocation>
        <location evidence="1">Cell membrane</location>
        <topology evidence="1">Multi-pass membrane protein</topology>
    </subcellularLocation>
</comment>
<evidence type="ECO:0000259" key="7">
    <source>
        <dbReference type="PROSITE" id="PS50850"/>
    </source>
</evidence>
<dbReference type="RefSeq" id="WP_336587924.1">
    <property type="nucleotide sequence ID" value="NZ_JBBAXC010000013.1"/>
</dbReference>
<feature type="domain" description="Major facilitator superfamily (MFS) profile" evidence="7">
    <location>
        <begin position="1"/>
        <end position="396"/>
    </location>
</feature>
<feature type="transmembrane region" description="Helical" evidence="6">
    <location>
        <begin position="41"/>
        <end position="61"/>
    </location>
</feature>
<evidence type="ECO:0000313" key="9">
    <source>
        <dbReference type="Proteomes" id="UP001312865"/>
    </source>
</evidence>
<feature type="transmembrane region" description="Helical" evidence="6">
    <location>
        <begin position="308"/>
        <end position="327"/>
    </location>
</feature>
<feature type="transmembrane region" description="Helical" evidence="6">
    <location>
        <begin position="369"/>
        <end position="389"/>
    </location>
</feature>
<dbReference type="InterPro" id="IPR020846">
    <property type="entry name" value="MFS_dom"/>
</dbReference>
<keyword evidence="5 6" id="KW-0472">Membrane</keyword>
<feature type="transmembrane region" description="Helical" evidence="6">
    <location>
        <begin position="279"/>
        <end position="302"/>
    </location>
</feature>
<feature type="transmembrane region" description="Helical" evidence="6">
    <location>
        <begin position="166"/>
        <end position="188"/>
    </location>
</feature>
<feature type="transmembrane region" description="Helical" evidence="6">
    <location>
        <begin position="97"/>
        <end position="121"/>
    </location>
</feature>
<feature type="transmembrane region" description="Helical" evidence="6">
    <location>
        <begin position="73"/>
        <end position="91"/>
    </location>
</feature>
<comment type="caution">
    <text evidence="8">The sequence shown here is derived from an EMBL/GenBank/DDBJ whole genome shotgun (WGS) entry which is preliminary data.</text>
</comment>
<keyword evidence="2" id="KW-0813">Transport</keyword>
<dbReference type="Pfam" id="PF07690">
    <property type="entry name" value="MFS_1"/>
    <property type="match status" value="1"/>
</dbReference>
<proteinExistence type="predicted"/>
<keyword evidence="9" id="KW-1185">Reference proteome</keyword>
<dbReference type="EMBL" id="JBBAXC010000013">
    <property type="protein sequence ID" value="MEI5908475.1"/>
    <property type="molecule type" value="Genomic_DNA"/>
</dbReference>
<evidence type="ECO:0000256" key="3">
    <source>
        <dbReference type="ARBA" id="ARBA00022692"/>
    </source>
</evidence>
<dbReference type="Gene3D" id="1.20.1250.20">
    <property type="entry name" value="MFS general substrate transporter like domains"/>
    <property type="match status" value="1"/>
</dbReference>
<sequence>MKLKSLANHNISVLFWVQFFSTVSFLQPILTLFYFERGLTAPDIFIVLLCWSSGVLVGEIPTGIFADRFGPKVAFITGAIIKLFSITLFLVAYDSWIFYILSALSGLSASFFSGADEALLYESLKESGEQNKMDAAMGKVQSAGFISSLVTAIIGAIYAKDLQNDQFVVLISLSIAAQLLVILLLFLIKSPPKVAESTQHPWKLLKLGAKEIYRTPQLLIMFMNVTLVFIPAVAVFDNFVQLLLTNEGLPVPFLGILYSCAALIGFFSSRSIGYLTNKFSSILLMYGTGFLSVGCLLLSAYFQDSLGMLLGVFLVLQFVRAIRYPIYSQISNDIIPSHVRATTISLLSILDSVFDLIVFASLYTVALSGFQSIFVGCAIIALIGTLLPIKKKFVQVE</sequence>
<feature type="transmembrane region" description="Helical" evidence="6">
    <location>
        <begin position="12"/>
        <end position="35"/>
    </location>
</feature>
<gene>
    <name evidence="8" type="ORF">WAK64_15615</name>
</gene>
<reference evidence="8 9" key="1">
    <citation type="journal article" date="2018" name="J. Microbiol.">
        <title>Bacillus spongiae sp. nov., isolated from sponge of Jeju Island.</title>
        <authorList>
            <person name="Lee G.E."/>
            <person name="Im W.T."/>
            <person name="Park J.S."/>
        </authorList>
    </citation>
    <scope>NUCLEOTIDE SEQUENCE [LARGE SCALE GENOMIC DNA]</scope>
    <source>
        <strain evidence="8 9">135PIL107-10</strain>
    </source>
</reference>
<dbReference type="PANTHER" id="PTHR23530">
    <property type="entry name" value="TRANSPORT PROTEIN-RELATED"/>
    <property type="match status" value="1"/>
</dbReference>
<accession>A0ABU8HGJ3</accession>
<feature type="transmembrane region" description="Helical" evidence="6">
    <location>
        <begin position="142"/>
        <end position="160"/>
    </location>
</feature>
<dbReference type="PANTHER" id="PTHR23530:SF1">
    <property type="entry name" value="PERMEASE, MAJOR FACILITATOR SUPERFAMILY-RELATED"/>
    <property type="match status" value="1"/>
</dbReference>
<feature type="transmembrane region" description="Helical" evidence="6">
    <location>
        <begin position="218"/>
        <end position="236"/>
    </location>
</feature>
<evidence type="ECO:0000313" key="8">
    <source>
        <dbReference type="EMBL" id="MEI5908475.1"/>
    </source>
</evidence>
<evidence type="ECO:0000256" key="6">
    <source>
        <dbReference type="SAM" id="Phobius"/>
    </source>
</evidence>
<evidence type="ECO:0000256" key="4">
    <source>
        <dbReference type="ARBA" id="ARBA00022989"/>
    </source>
</evidence>
<dbReference type="PROSITE" id="PS50850">
    <property type="entry name" value="MFS"/>
    <property type="match status" value="1"/>
</dbReference>
<dbReference type="InterPro" id="IPR053160">
    <property type="entry name" value="MFS_DHA3_Transporter"/>
</dbReference>
<dbReference type="InterPro" id="IPR036259">
    <property type="entry name" value="MFS_trans_sf"/>
</dbReference>
<dbReference type="InterPro" id="IPR011701">
    <property type="entry name" value="MFS"/>
</dbReference>
<keyword evidence="3 6" id="KW-0812">Transmembrane</keyword>
<evidence type="ECO:0000256" key="1">
    <source>
        <dbReference type="ARBA" id="ARBA00004651"/>
    </source>
</evidence>
<organism evidence="8 9">
    <name type="scientific">Bacillus spongiae</name>
    <dbReference type="NCBI Taxonomy" id="2683610"/>
    <lineage>
        <taxon>Bacteria</taxon>
        <taxon>Bacillati</taxon>
        <taxon>Bacillota</taxon>
        <taxon>Bacilli</taxon>
        <taxon>Bacillales</taxon>
        <taxon>Bacillaceae</taxon>
        <taxon>Bacillus</taxon>
    </lineage>
</organism>
<protein>
    <submittedName>
        <fullName evidence="8">MFS transporter</fullName>
    </submittedName>
</protein>
<dbReference type="SUPFAM" id="SSF103473">
    <property type="entry name" value="MFS general substrate transporter"/>
    <property type="match status" value="1"/>
</dbReference>
<evidence type="ECO:0000256" key="5">
    <source>
        <dbReference type="ARBA" id="ARBA00023136"/>
    </source>
</evidence>
<feature type="transmembrane region" description="Helical" evidence="6">
    <location>
        <begin position="339"/>
        <end position="363"/>
    </location>
</feature>
<name>A0ABU8HGJ3_9BACI</name>